<dbReference type="GO" id="GO:0071555">
    <property type="term" value="P:cell wall organization"/>
    <property type="evidence" value="ECO:0007669"/>
    <property type="project" value="UniProtKB-KW"/>
</dbReference>
<feature type="site" description="Transition state stabilizer" evidence="9">
    <location>
        <position position="116"/>
    </location>
</feature>
<comment type="function">
    <text evidence="9">Catalyzes hydrolysis of the D-alanyl-D-alanine dipeptide.</text>
</comment>
<dbReference type="PANTHER" id="PTHR43126">
    <property type="entry name" value="D-ALANYL-D-ALANINE DIPEPTIDASE"/>
    <property type="match status" value="1"/>
</dbReference>
<comment type="similarity">
    <text evidence="9">Belongs to the peptidase M15D family.</text>
</comment>
<keyword evidence="6 9" id="KW-0224">Dipeptidase</keyword>
<dbReference type="CDD" id="cd14840">
    <property type="entry name" value="D-Ala-D-Ala_dipeptidase_Aad"/>
    <property type="match status" value="1"/>
</dbReference>
<evidence type="ECO:0000256" key="2">
    <source>
        <dbReference type="ARBA" id="ARBA00022670"/>
    </source>
</evidence>
<dbReference type="Gene3D" id="3.30.1380.10">
    <property type="match status" value="1"/>
</dbReference>
<evidence type="ECO:0000313" key="10">
    <source>
        <dbReference type="EMBL" id="QEC58234.1"/>
    </source>
</evidence>
<keyword evidence="11" id="KW-1185">Reference proteome</keyword>
<dbReference type="KEGG" id="fgg:FSB75_20770"/>
<evidence type="ECO:0000256" key="4">
    <source>
        <dbReference type="ARBA" id="ARBA00022801"/>
    </source>
</evidence>
<keyword evidence="2 9" id="KW-0645">Protease</keyword>
<dbReference type="EC" id="3.4.13.22" evidence="9"/>
<name>A0A5B8UNL1_9BACT</name>
<dbReference type="SUPFAM" id="SSF55166">
    <property type="entry name" value="Hedgehog/DD-peptidase"/>
    <property type="match status" value="1"/>
</dbReference>
<sequence length="230" mass="26650">MQVLQFNIKYFFFLFWGLFALLQQTLAQDLKVISRYGDYKDSVQNDSLQKMVEIKHFVPSVAYDLRYATKENFTGEKLYKSGGKTFLRLPAAEALCKAAREFAGIGYTIKIWDAYRPYSVTKKMWELIYDDRYVADPSKGSGHNRGLAVDLTLMKDGKELDMGTGFDNFTDTAHRDFSKLPESVLKNRLFLQTTMEKYGFKGLSTEWWHFAFPNDGRYGVLNIDFKKLAH</sequence>
<dbReference type="Proteomes" id="UP000321204">
    <property type="component" value="Chromosome"/>
</dbReference>
<evidence type="ECO:0000256" key="9">
    <source>
        <dbReference type="HAMAP-Rule" id="MF_01924"/>
    </source>
</evidence>
<evidence type="ECO:0000256" key="3">
    <source>
        <dbReference type="ARBA" id="ARBA00022723"/>
    </source>
</evidence>
<feature type="binding site" evidence="9">
    <location>
        <position position="150"/>
    </location>
    <ligand>
        <name>Zn(2+)</name>
        <dbReference type="ChEBI" id="CHEBI:29105"/>
        <note>catalytic</note>
    </ligand>
</feature>
<dbReference type="OrthoDB" id="9801430at2"/>
<accession>A0A5B8UNL1</accession>
<dbReference type="GO" id="GO:0008237">
    <property type="term" value="F:metallopeptidase activity"/>
    <property type="evidence" value="ECO:0007669"/>
    <property type="project" value="UniProtKB-KW"/>
</dbReference>
<comment type="catalytic activity">
    <reaction evidence="1 9">
        <text>D-alanyl-D-alanine + H2O = 2 D-alanine</text>
        <dbReference type="Rhea" id="RHEA:20661"/>
        <dbReference type="ChEBI" id="CHEBI:15377"/>
        <dbReference type="ChEBI" id="CHEBI:57416"/>
        <dbReference type="ChEBI" id="CHEBI:57822"/>
        <dbReference type="EC" id="3.4.13.22"/>
    </reaction>
</comment>
<feature type="binding site" evidence="9">
    <location>
        <position position="209"/>
    </location>
    <ligand>
        <name>Zn(2+)</name>
        <dbReference type="ChEBI" id="CHEBI:29105"/>
        <note>catalytic</note>
    </ligand>
</feature>
<organism evidence="10 11">
    <name type="scientific">Flavisolibacter ginsenosidimutans</name>
    <dbReference type="NCBI Taxonomy" id="661481"/>
    <lineage>
        <taxon>Bacteria</taxon>
        <taxon>Pseudomonadati</taxon>
        <taxon>Bacteroidota</taxon>
        <taxon>Chitinophagia</taxon>
        <taxon>Chitinophagales</taxon>
        <taxon>Chitinophagaceae</taxon>
        <taxon>Flavisolibacter</taxon>
    </lineage>
</organism>
<reference evidence="10 11" key="1">
    <citation type="journal article" date="2015" name="Int. J. Syst. Evol. Microbiol.">
        <title>Flavisolibacter ginsenosidimutans sp. nov., with ginsenoside-converting activity isolated from soil used for cultivating ginseng.</title>
        <authorList>
            <person name="Zhao Y."/>
            <person name="Liu Q."/>
            <person name="Kang M.S."/>
            <person name="Jin F."/>
            <person name="Yu H."/>
            <person name="Im W.T."/>
        </authorList>
    </citation>
    <scope>NUCLEOTIDE SEQUENCE [LARGE SCALE GENOMIC DNA]</scope>
    <source>
        <strain evidence="10 11">Gsoil 636</strain>
    </source>
</reference>
<proteinExistence type="inferred from homology"/>
<feature type="active site" description="Proton donor/acceptor" evidence="9">
    <location>
        <position position="206"/>
    </location>
</feature>
<dbReference type="GO" id="GO:0008270">
    <property type="term" value="F:zinc ion binding"/>
    <property type="evidence" value="ECO:0007669"/>
    <property type="project" value="UniProtKB-UniRule"/>
</dbReference>
<gene>
    <name evidence="10" type="ORF">FSB75_20770</name>
</gene>
<dbReference type="RefSeq" id="WP_146791375.1">
    <property type="nucleotide sequence ID" value="NZ_BAABIO010000003.1"/>
</dbReference>
<keyword evidence="8" id="KW-0961">Cell wall biogenesis/degradation</keyword>
<feature type="binding site" evidence="9">
    <location>
        <position position="143"/>
    </location>
    <ligand>
        <name>Zn(2+)</name>
        <dbReference type="ChEBI" id="CHEBI:29105"/>
        <note>catalytic</note>
    </ligand>
</feature>
<keyword evidence="5 9" id="KW-0862">Zinc</keyword>
<protein>
    <recommendedName>
        <fullName evidence="9">D-alanyl-D-alanine dipeptidase</fullName>
        <shortName evidence="9">D-Ala-D-Ala dipeptidase</shortName>
        <ecNumber evidence="9">3.4.13.22</ecNumber>
    </recommendedName>
</protein>
<evidence type="ECO:0000256" key="1">
    <source>
        <dbReference type="ARBA" id="ARBA00001362"/>
    </source>
</evidence>
<keyword evidence="4 9" id="KW-0378">Hydrolase</keyword>
<evidence type="ECO:0000256" key="8">
    <source>
        <dbReference type="ARBA" id="ARBA00023316"/>
    </source>
</evidence>
<evidence type="ECO:0000256" key="5">
    <source>
        <dbReference type="ARBA" id="ARBA00022833"/>
    </source>
</evidence>
<evidence type="ECO:0000256" key="7">
    <source>
        <dbReference type="ARBA" id="ARBA00023049"/>
    </source>
</evidence>
<comment type="cofactor">
    <cofactor evidence="9">
        <name>Zn(2+)</name>
        <dbReference type="ChEBI" id="CHEBI:29105"/>
    </cofactor>
    <text evidence="9">Binds 1 zinc ion per subunit.</text>
</comment>
<dbReference type="EMBL" id="CP042433">
    <property type="protein sequence ID" value="QEC58234.1"/>
    <property type="molecule type" value="Genomic_DNA"/>
</dbReference>
<dbReference type="HAMAP" id="MF_01924">
    <property type="entry name" value="A_A_dipeptidase"/>
    <property type="match status" value="1"/>
</dbReference>
<dbReference type="InterPro" id="IPR000755">
    <property type="entry name" value="A_A_dipeptidase"/>
</dbReference>
<dbReference type="GO" id="GO:0160237">
    <property type="term" value="F:D-Ala-D-Ala dipeptidase activity"/>
    <property type="evidence" value="ECO:0007669"/>
    <property type="project" value="UniProtKB-EC"/>
</dbReference>
<dbReference type="GO" id="GO:0006508">
    <property type="term" value="P:proteolysis"/>
    <property type="evidence" value="ECO:0007669"/>
    <property type="project" value="UniProtKB-KW"/>
</dbReference>
<dbReference type="PANTHER" id="PTHR43126:SF1">
    <property type="entry name" value="D-ALANYL-D-ALANINE DIPEPTIDASE"/>
    <property type="match status" value="1"/>
</dbReference>
<evidence type="ECO:0000313" key="11">
    <source>
        <dbReference type="Proteomes" id="UP000321204"/>
    </source>
</evidence>
<keyword evidence="7 9" id="KW-0482">Metalloprotease</keyword>
<evidence type="ECO:0000256" key="6">
    <source>
        <dbReference type="ARBA" id="ARBA00022997"/>
    </source>
</evidence>
<keyword evidence="3 9" id="KW-0479">Metal-binding</keyword>
<dbReference type="AlphaFoldDB" id="A0A5B8UNL1"/>
<dbReference type="Pfam" id="PF01427">
    <property type="entry name" value="Peptidase_M15"/>
    <property type="match status" value="1"/>
</dbReference>
<dbReference type="InterPro" id="IPR009045">
    <property type="entry name" value="Zn_M74/Hedgehog-like"/>
</dbReference>